<dbReference type="Pfam" id="PF07558">
    <property type="entry name" value="Shugoshin_N"/>
    <property type="match status" value="1"/>
</dbReference>
<feature type="region of interest" description="Disordered" evidence="10">
    <location>
        <begin position="536"/>
        <end position="729"/>
    </location>
</feature>
<dbReference type="Pfam" id="PF07557">
    <property type="entry name" value="Shugoshin_C"/>
    <property type="match status" value="1"/>
</dbReference>
<dbReference type="GO" id="GO:0045132">
    <property type="term" value="P:meiotic chromosome segregation"/>
    <property type="evidence" value="ECO:0007669"/>
    <property type="project" value="InterPro"/>
</dbReference>
<evidence type="ECO:0000256" key="9">
    <source>
        <dbReference type="SAM" id="Coils"/>
    </source>
</evidence>
<feature type="compositionally biased region" description="Polar residues" evidence="10">
    <location>
        <begin position="560"/>
        <end position="572"/>
    </location>
</feature>
<feature type="compositionally biased region" description="Basic and acidic residues" evidence="10">
    <location>
        <begin position="634"/>
        <end position="643"/>
    </location>
</feature>
<protein>
    <recommendedName>
        <fullName evidence="15">Shugoshin</fullName>
    </recommendedName>
</protein>
<keyword evidence="14" id="KW-1185">Reference proteome</keyword>
<evidence type="ECO:0000256" key="10">
    <source>
        <dbReference type="SAM" id="MobiDB-lite"/>
    </source>
</evidence>
<sequence>MARLNEPPIAPPLPVESGDAELLAAKRKFLRQNRELAKTNSQQSIRIRNLENDCSRLLADNLTLREQVVQLQNSLEARPSFDDIDSMKDRLEAKMQELGGLVAELGQLKKKDDGLPKCKSQAAATRRSPDERQWKSGLGLQEVENAMLPTITEDKFYPRKTLISDEMRDMDDSQSPDIGPPPVSRFESEEPIAFNPSPMPAEQLEQAVEEGEAQLPVNLETRRKRRESGPQPRHALFESPPEDLVEEPKKTVRAGAKRKFSVQEDEEKSKAQAEPFRFSRRNTPAPSEKTNSDEQPRPQSPERPALGSKPVNTDPILSPKKQRSAASDKPEKKPLSKTGRGRLTITRNVQPPLPPVVMPDPIPTTEIVLDSLPPKTPAPDDIFSPPSTEPSTSRPESKDTPPPGDLALGSQSGMSGRPSRRVRAQVSYKEPSLNTKMRRPGKELVDAVFPDSSRGMSVEPQVAPLTAGRVSIKQEPDDSSWKPLGVIGGRTGEEDGEVGSPLRQKLDRREGGQDVKADAPRLNSAAASHAISAMIEETRRKSLGTNGLPSAKVTFEPPDSTHQSSSKESQTPAVKLDKDDLAIFDFNESSPAIAEPSTTTITTTGPSRPRIDLAKAARSARRHSAMPTPMTSANEDRRSEGAPRPDGGLPAVHKRTASGTMRSSSSSNLGLGKSTTATRERERSKRAGGGGGPDGAGGVRFEAKNEGDSVGVGGSRAERAASRRKSMML</sequence>
<reference evidence="13" key="1">
    <citation type="journal article" date="2020" name="Stud. Mycol.">
        <title>101 Dothideomycetes genomes: a test case for predicting lifestyles and emergence of pathogens.</title>
        <authorList>
            <person name="Haridas S."/>
            <person name="Albert R."/>
            <person name="Binder M."/>
            <person name="Bloem J."/>
            <person name="Labutti K."/>
            <person name="Salamov A."/>
            <person name="Andreopoulos B."/>
            <person name="Baker S."/>
            <person name="Barry K."/>
            <person name="Bills G."/>
            <person name="Bluhm B."/>
            <person name="Cannon C."/>
            <person name="Castanera R."/>
            <person name="Culley D."/>
            <person name="Daum C."/>
            <person name="Ezra D."/>
            <person name="Gonzalez J."/>
            <person name="Henrissat B."/>
            <person name="Kuo A."/>
            <person name="Liang C."/>
            <person name="Lipzen A."/>
            <person name="Lutzoni F."/>
            <person name="Magnuson J."/>
            <person name="Mondo S."/>
            <person name="Nolan M."/>
            <person name="Ohm R."/>
            <person name="Pangilinan J."/>
            <person name="Park H.-J."/>
            <person name="Ramirez L."/>
            <person name="Alfaro M."/>
            <person name="Sun H."/>
            <person name="Tritt A."/>
            <person name="Yoshinaga Y."/>
            <person name="Zwiers L.-H."/>
            <person name="Turgeon B."/>
            <person name="Goodwin S."/>
            <person name="Spatafora J."/>
            <person name="Crous P."/>
            <person name="Grigoriev I."/>
        </authorList>
    </citation>
    <scope>NUCLEOTIDE SEQUENCE</scope>
    <source>
        <strain evidence="13">CBS 122367</strain>
    </source>
</reference>
<name>A0A6G1JNK5_9PLEO</name>
<evidence type="ECO:0000256" key="2">
    <source>
        <dbReference type="ARBA" id="ARBA00010845"/>
    </source>
</evidence>
<evidence type="ECO:0000256" key="7">
    <source>
        <dbReference type="ARBA" id="ARBA00023306"/>
    </source>
</evidence>
<evidence type="ECO:0000256" key="5">
    <source>
        <dbReference type="ARBA" id="ARBA00022829"/>
    </source>
</evidence>
<feature type="region of interest" description="Disordered" evidence="10">
    <location>
        <begin position="467"/>
        <end position="523"/>
    </location>
</feature>
<feature type="region of interest" description="Disordered" evidence="10">
    <location>
        <begin position="166"/>
        <end position="443"/>
    </location>
</feature>
<evidence type="ECO:0008006" key="15">
    <source>
        <dbReference type="Google" id="ProtNLM"/>
    </source>
</evidence>
<comment type="subcellular location">
    <subcellularLocation>
        <location evidence="1">Chromosome</location>
        <location evidence="1">Centromere</location>
    </subcellularLocation>
</comment>
<dbReference type="InterPro" id="IPR011516">
    <property type="entry name" value="Shugoshin_N"/>
</dbReference>
<dbReference type="InterPro" id="IPR011515">
    <property type="entry name" value="Shugoshin_C"/>
</dbReference>
<keyword evidence="4" id="KW-0132">Cell division</keyword>
<keyword evidence="6 9" id="KW-0175">Coiled coil</keyword>
<proteinExistence type="inferred from homology"/>
<keyword evidence="3" id="KW-0158">Chromosome</keyword>
<evidence type="ECO:0000256" key="6">
    <source>
        <dbReference type="ARBA" id="ARBA00023054"/>
    </source>
</evidence>
<feature type="domain" description="Shugoshin N-terminal coiled-coil" evidence="12">
    <location>
        <begin position="26"/>
        <end position="68"/>
    </location>
</feature>
<evidence type="ECO:0000256" key="3">
    <source>
        <dbReference type="ARBA" id="ARBA00022454"/>
    </source>
</evidence>
<dbReference type="AlphaFoldDB" id="A0A6G1JNK5"/>
<evidence type="ECO:0000313" key="13">
    <source>
        <dbReference type="EMBL" id="KAF2692147.1"/>
    </source>
</evidence>
<gene>
    <name evidence="13" type="ORF">K458DRAFT_286484</name>
</gene>
<feature type="domain" description="Shugoshin C-terminal" evidence="11">
    <location>
        <begin position="416"/>
        <end position="439"/>
    </location>
</feature>
<evidence type="ECO:0000259" key="11">
    <source>
        <dbReference type="Pfam" id="PF07557"/>
    </source>
</evidence>
<feature type="compositionally biased region" description="Pro residues" evidence="10">
    <location>
        <begin position="351"/>
        <end position="362"/>
    </location>
</feature>
<evidence type="ECO:0000256" key="4">
    <source>
        <dbReference type="ARBA" id="ARBA00022618"/>
    </source>
</evidence>
<dbReference type="GO" id="GO:0051301">
    <property type="term" value="P:cell division"/>
    <property type="evidence" value="ECO:0007669"/>
    <property type="project" value="UniProtKB-KW"/>
</dbReference>
<feature type="compositionally biased region" description="Basic residues" evidence="10">
    <location>
        <begin position="251"/>
        <end position="260"/>
    </location>
</feature>
<dbReference type="GO" id="GO:0005634">
    <property type="term" value="C:nucleus"/>
    <property type="evidence" value="ECO:0007669"/>
    <property type="project" value="InterPro"/>
</dbReference>
<organism evidence="13 14">
    <name type="scientific">Lentithecium fluviatile CBS 122367</name>
    <dbReference type="NCBI Taxonomy" id="1168545"/>
    <lineage>
        <taxon>Eukaryota</taxon>
        <taxon>Fungi</taxon>
        <taxon>Dikarya</taxon>
        <taxon>Ascomycota</taxon>
        <taxon>Pezizomycotina</taxon>
        <taxon>Dothideomycetes</taxon>
        <taxon>Pleosporomycetidae</taxon>
        <taxon>Pleosporales</taxon>
        <taxon>Massarineae</taxon>
        <taxon>Lentitheciaceae</taxon>
        <taxon>Lentithecium</taxon>
    </lineage>
</organism>
<feature type="coiled-coil region" evidence="9">
    <location>
        <begin position="33"/>
        <end position="67"/>
    </location>
</feature>
<evidence type="ECO:0000256" key="8">
    <source>
        <dbReference type="ARBA" id="ARBA00023328"/>
    </source>
</evidence>
<keyword evidence="5" id="KW-0159">Chromosome partition</keyword>
<evidence type="ECO:0000256" key="1">
    <source>
        <dbReference type="ARBA" id="ARBA00004584"/>
    </source>
</evidence>
<feature type="compositionally biased region" description="Low complexity" evidence="10">
    <location>
        <begin position="384"/>
        <end position="394"/>
    </location>
</feature>
<feature type="region of interest" description="Disordered" evidence="10">
    <location>
        <begin position="113"/>
        <end position="133"/>
    </location>
</feature>
<accession>A0A6G1JNK5</accession>
<dbReference type="GO" id="GO:0000779">
    <property type="term" value="C:condensed chromosome, centromeric region"/>
    <property type="evidence" value="ECO:0007669"/>
    <property type="project" value="UniProtKB-ARBA"/>
</dbReference>
<keyword evidence="7" id="KW-0131">Cell cycle</keyword>
<dbReference type="Proteomes" id="UP000799291">
    <property type="component" value="Unassembled WGS sequence"/>
</dbReference>
<comment type="similarity">
    <text evidence="2">Belongs to the shugoshin family.</text>
</comment>
<evidence type="ECO:0000259" key="12">
    <source>
        <dbReference type="Pfam" id="PF07558"/>
    </source>
</evidence>
<evidence type="ECO:0000313" key="14">
    <source>
        <dbReference type="Proteomes" id="UP000799291"/>
    </source>
</evidence>
<feature type="compositionally biased region" description="Gly residues" evidence="10">
    <location>
        <begin position="687"/>
        <end position="698"/>
    </location>
</feature>
<keyword evidence="8" id="KW-0137">Centromere</keyword>
<dbReference type="OrthoDB" id="5394106at2759"/>
<dbReference type="EMBL" id="MU005569">
    <property type="protein sequence ID" value="KAF2692147.1"/>
    <property type="molecule type" value="Genomic_DNA"/>
</dbReference>
<feature type="compositionally biased region" description="Basic and acidic residues" evidence="10">
    <location>
        <begin position="504"/>
        <end position="519"/>
    </location>
</feature>